<protein>
    <recommendedName>
        <fullName evidence="3">Peptidoglycan-binding protein LysM</fullName>
    </recommendedName>
</protein>
<gene>
    <name evidence="1" type="ORF">SAMN06296241_2169</name>
</gene>
<accession>A0A285X6I9</accession>
<proteinExistence type="predicted"/>
<evidence type="ECO:0008006" key="3">
    <source>
        <dbReference type="Google" id="ProtNLM"/>
    </source>
</evidence>
<dbReference type="SUPFAM" id="SSF53955">
    <property type="entry name" value="Lysozyme-like"/>
    <property type="match status" value="1"/>
</dbReference>
<evidence type="ECO:0000313" key="2">
    <source>
        <dbReference type="Proteomes" id="UP000219193"/>
    </source>
</evidence>
<dbReference type="AlphaFoldDB" id="A0A285X6I9"/>
<dbReference type="OrthoDB" id="1143238at2"/>
<dbReference type="InterPro" id="IPR023346">
    <property type="entry name" value="Lysozyme-like_dom_sf"/>
</dbReference>
<sequence>MKKRIAKFSVLPVLGASIFIYGFSTKKANDFSDAVLNEFLAVNEELVYDVPAAPEVPVMDHSLRAYPELGKSYVAFKEALGFKESGGDYKVINDFGYMGKYQFGRGTLKLIGIRDTNLFLNSPELQEAAFYANAARNKWILRRDIERFTNKVVNGINITESGILAAAHLAGPGNVKKFLRSNGTNSFNDGFGTSIKHYFKKFEGYDTSFVVPDRSAKVSNPSVL</sequence>
<dbReference type="EMBL" id="OCMF01000002">
    <property type="protein sequence ID" value="SOC80616.1"/>
    <property type="molecule type" value="Genomic_DNA"/>
</dbReference>
<dbReference type="RefSeq" id="WP_097056373.1">
    <property type="nucleotide sequence ID" value="NZ_OCMF01000002.1"/>
</dbReference>
<organism evidence="1 2">
    <name type="scientific">Salinimicrobium sediminis</name>
    <dbReference type="NCBI Taxonomy" id="1343891"/>
    <lineage>
        <taxon>Bacteria</taxon>
        <taxon>Pseudomonadati</taxon>
        <taxon>Bacteroidota</taxon>
        <taxon>Flavobacteriia</taxon>
        <taxon>Flavobacteriales</taxon>
        <taxon>Flavobacteriaceae</taxon>
        <taxon>Salinimicrobium</taxon>
    </lineage>
</organism>
<dbReference type="Proteomes" id="UP000219193">
    <property type="component" value="Unassembled WGS sequence"/>
</dbReference>
<keyword evidence="2" id="KW-1185">Reference proteome</keyword>
<name>A0A285X6I9_9FLAO</name>
<evidence type="ECO:0000313" key="1">
    <source>
        <dbReference type="EMBL" id="SOC80616.1"/>
    </source>
</evidence>
<reference evidence="2" key="1">
    <citation type="submission" date="2017-09" db="EMBL/GenBank/DDBJ databases">
        <authorList>
            <person name="Varghese N."/>
            <person name="Submissions S."/>
        </authorList>
    </citation>
    <scope>NUCLEOTIDE SEQUENCE [LARGE SCALE GENOMIC DNA]</scope>
    <source>
        <strain evidence="2">CGMCC 1.12641</strain>
    </source>
</reference>